<keyword evidence="1 2" id="KW-0732">Signal</keyword>
<evidence type="ECO:0000313" key="4">
    <source>
        <dbReference type="EMBL" id="MBD0726370.1"/>
    </source>
</evidence>
<dbReference type="Pfam" id="PF13505">
    <property type="entry name" value="OMP_b-brl"/>
    <property type="match status" value="1"/>
</dbReference>
<dbReference type="Proteomes" id="UP000661715">
    <property type="component" value="Unassembled WGS sequence"/>
</dbReference>
<dbReference type="InterPro" id="IPR011250">
    <property type="entry name" value="OMP/PagP_B-barrel"/>
</dbReference>
<feature type="signal peptide" evidence="2">
    <location>
        <begin position="1"/>
        <end position="18"/>
    </location>
</feature>
<evidence type="ECO:0000256" key="2">
    <source>
        <dbReference type="SAM" id="SignalP"/>
    </source>
</evidence>
<evidence type="ECO:0000256" key="1">
    <source>
        <dbReference type="ARBA" id="ARBA00022729"/>
    </source>
</evidence>
<organism evidence="4 5">
    <name type="scientific">Flavobacterium pokkalii</name>
    <dbReference type="NCBI Taxonomy" id="1940408"/>
    <lineage>
        <taxon>Bacteria</taxon>
        <taxon>Pseudomonadati</taxon>
        <taxon>Bacteroidota</taxon>
        <taxon>Flavobacteriia</taxon>
        <taxon>Flavobacteriales</taxon>
        <taxon>Flavobacteriaceae</taxon>
        <taxon>Flavobacterium</taxon>
    </lineage>
</organism>
<reference evidence="4 5" key="1">
    <citation type="journal article" date="2020" name="Microbiol. Res.">
        <title>Flavobacterium pokkalii sp. nov., a novel plant growth promoting native rhizobacteria isolated from pokkali rice grown in coastal saline affected agricultural regions of southern India, Kerala.</title>
        <authorList>
            <person name="Menon R.R."/>
            <person name="Kumari S."/>
            <person name="Viver T."/>
            <person name="Rameshkumar N."/>
        </authorList>
    </citation>
    <scope>NUCLEOTIDE SEQUENCE [LARGE SCALE GENOMIC DNA]</scope>
    <source>
        <strain evidence="4 5">L1I52</strain>
    </source>
</reference>
<evidence type="ECO:0000259" key="3">
    <source>
        <dbReference type="Pfam" id="PF13505"/>
    </source>
</evidence>
<dbReference type="Gene3D" id="2.40.160.20">
    <property type="match status" value="1"/>
</dbReference>
<dbReference type="EMBL" id="NASZ01000027">
    <property type="protein sequence ID" value="MBD0726370.1"/>
    <property type="molecule type" value="Genomic_DNA"/>
</dbReference>
<name>A0ABR7UU78_9FLAO</name>
<sequence>MKKIFLALSLSFIGILSAQTEKGSFIISGQTNLGFISNTIKYKAQGQTIDGPKTNTFTISPGADYFIVDNFALGLSLDFKSTTTKIKQNTNINDPYDPIYTAGENKETQTTLSIIPNATYFFSEGKTRPFLNAGVGFGNNKYKSDSNGTSSTNGVVWTANGGFIYLITPTVSIDFGLGYANYSFKNEGVTIKSGALGVQTGISVFLK</sequence>
<feature type="chain" id="PRO_5046029355" description="Outer membrane protein beta-barrel domain-containing protein" evidence="2">
    <location>
        <begin position="19"/>
        <end position="207"/>
    </location>
</feature>
<feature type="domain" description="Outer membrane protein beta-barrel" evidence="3">
    <location>
        <begin position="9"/>
        <end position="188"/>
    </location>
</feature>
<gene>
    <name evidence="4" type="ORF">B6A10_14415</name>
</gene>
<evidence type="ECO:0000313" key="5">
    <source>
        <dbReference type="Proteomes" id="UP000661715"/>
    </source>
</evidence>
<proteinExistence type="predicted"/>
<accession>A0ABR7UU78</accession>
<keyword evidence="5" id="KW-1185">Reference proteome</keyword>
<protein>
    <recommendedName>
        <fullName evidence="3">Outer membrane protein beta-barrel domain-containing protein</fullName>
    </recommendedName>
</protein>
<dbReference type="InterPro" id="IPR027385">
    <property type="entry name" value="Beta-barrel_OMP"/>
</dbReference>
<comment type="caution">
    <text evidence="4">The sequence shown here is derived from an EMBL/GenBank/DDBJ whole genome shotgun (WGS) entry which is preliminary data.</text>
</comment>
<dbReference type="RefSeq" id="WP_188221417.1">
    <property type="nucleotide sequence ID" value="NZ_NASZ01000027.1"/>
</dbReference>
<dbReference type="SUPFAM" id="SSF56925">
    <property type="entry name" value="OMPA-like"/>
    <property type="match status" value="1"/>
</dbReference>